<keyword evidence="3" id="KW-0804">Transcription</keyword>
<dbReference type="InterPro" id="IPR000485">
    <property type="entry name" value="AsnC-type_HTH_dom"/>
</dbReference>
<dbReference type="Proteomes" id="UP000184932">
    <property type="component" value="Unassembled WGS sequence"/>
</dbReference>
<name>A0A1N6GVM3_9RHOB</name>
<dbReference type="InterPro" id="IPR000524">
    <property type="entry name" value="Tscrpt_reg_HTH_GntR"/>
</dbReference>
<dbReference type="SUPFAM" id="SSF46785">
    <property type="entry name" value="Winged helix' DNA-binding domain"/>
    <property type="match status" value="1"/>
</dbReference>
<dbReference type="AlphaFoldDB" id="A0A1N6GVM3"/>
<keyword evidence="1" id="KW-0805">Transcription regulation</keyword>
<accession>A0A1N6GVM3</accession>
<evidence type="ECO:0000259" key="4">
    <source>
        <dbReference type="PROSITE" id="PS50949"/>
    </source>
</evidence>
<dbReference type="InterPro" id="IPR008920">
    <property type="entry name" value="TF_FadR/GntR_C"/>
</dbReference>
<dbReference type="InterPro" id="IPR011711">
    <property type="entry name" value="GntR_C"/>
</dbReference>
<dbReference type="Pfam" id="PF00392">
    <property type="entry name" value="GntR"/>
    <property type="match status" value="1"/>
</dbReference>
<dbReference type="STRING" id="1217970.SAMN05444002_2817"/>
<evidence type="ECO:0000256" key="3">
    <source>
        <dbReference type="ARBA" id="ARBA00023163"/>
    </source>
</evidence>
<dbReference type="PANTHER" id="PTHR43537">
    <property type="entry name" value="TRANSCRIPTIONAL REGULATOR, GNTR FAMILY"/>
    <property type="match status" value="1"/>
</dbReference>
<gene>
    <name evidence="5" type="ORF">SAMN05444002_2817</name>
</gene>
<dbReference type="PRINTS" id="PR00033">
    <property type="entry name" value="HTHASNC"/>
</dbReference>
<dbReference type="InterPro" id="IPR036388">
    <property type="entry name" value="WH-like_DNA-bd_sf"/>
</dbReference>
<dbReference type="GO" id="GO:0043565">
    <property type="term" value="F:sequence-specific DNA binding"/>
    <property type="evidence" value="ECO:0007669"/>
    <property type="project" value="InterPro"/>
</dbReference>
<sequence>MRVYTIGYKNCNPILVAPEMDEIDDFPQPGSQGEGAYQRLLVELREGRLNPGDRLRETELAERLGVSRTPVREAIRQLEADGIVTHVPRQGAAIRTLDYAEVMELYEMRTVLEGTAARLAARAASEIEIEELLHMNRALEKLGNSPEAFVLNRQFHAALLDAAKNRFLARSIAGLHKSLMILGPTTLTHPDRAAEAVEEHYGVLEALKARDGALAEAAMRAHIEKAQRVRVRALRARPLFDGDTL</sequence>
<dbReference type="Pfam" id="PF07729">
    <property type="entry name" value="FCD"/>
    <property type="match status" value="1"/>
</dbReference>
<evidence type="ECO:0000256" key="2">
    <source>
        <dbReference type="ARBA" id="ARBA00023125"/>
    </source>
</evidence>
<dbReference type="PANTHER" id="PTHR43537:SF49">
    <property type="entry name" value="TRANSCRIPTIONAL REGULATORY PROTEIN"/>
    <property type="match status" value="1"/>
</dbReference>
<organism evidence="5 6">
    <name type="scientific">Vannielia litorea</name>
    <dbReference type="NCBI Taxonomy" id="1217970"/>
    <lineage>
        <taxon>Bacteria</taxon>
        <taxon>Pseudomonadati</taxon>
        <taxon>Pseudomonadota</taxon>
        <taxon>Alphaproteobacteria</taxon>
        <taxon>Rhodobacterales</taxon>
        <taxon>Paracoccaceae</taxon>
        <taxon>Vannielia</taxon>
    </lineage>
</organism>
<keyword evidence="6" id="KW-1185">Reference proteome</keyword>
<dbReference type="SMART" id="SM00345">
    <property type="entry name" value="HTH_GNTR"/>
    <property type="match status" value="1"/>
</dbReference>
<keyword evidence="2" id="KW-0238">DNA-binding</keyword>
<dbReference type="InterPro" id="IPR036390">
    <property type="entry name" value="WH_DNA-bd_sf"/>
</dbReference>
<dbReference type="CDD" id="cd07377">
    <property type="entry name" value="WHTH_GntR"/>
    <property type="match status" value="1"/>
</dbReference>
<evidence type="ECO:0000256" key="1">
    <source>
        <dbReference type="ARBA" id="ARBA00023015"/>
    </source>
</evidence>
<dbReference type="Gene3D" id="1.20.120.530">
    <property type="entry name" value="GntR ligand-binding domain-like"/>
    <property type="match status" value="1"/>
</dbReference>
<reference evidence="6" key="1">
    <citation type="submission" date="2016-11" db="EMBL/GenBank/DDBJ databases">
        <authorList>
            <person name="Varghese N."/>
            <person name="Submissions S."/>
        </authorList>
    </citation>
    <scope>NUCLEOTIDE SEQUENCE [LARGE SCALE GENOMIC DNA]</scope>
    <source>
        <strain evidence="6">DSM 29440</strain>
    </source>
</reference>
<protein>
    <submittedName>
        <fullName evidence="5">Transcriptional regulator, GntR family</fullName>
    </submittedName>
</protein>
<evidence type="ECO:0000313" key="6">
    <source>
        <dbReference type="Proteomes" id="UP000184932"/>
    </source>
</evidence>
<dbReference type="PROSITE" id="PS50949">
    <property type="entry name" value="HTH_GNTR"/>
    <property type="match status" value="1"/>
</dbReference>
<dbReference type="Gene3D" id="1.10.10.10">
    <property type="entry name" value="Winged helix-like DNA-binding domain superfamily/Winged helix DNA-binding domain"/>
    <property type="match status" value="1"/>
</dbReference>
<dbReference type="EMBL" id="FSRL01000001">
    <property type="protein sequence ID" value="SIO11522.1"/>
    <property type="molecule type" value="Genomic_DNA"/>
</dbReference>
<dbReference type="PRINTS" id="PR00035">
    <property type="entry name" value="HTHGNTR"/>
</dbReference>
<dbReference type="SUPFAM" id="SSF48008">
    <property type="entry name" value="GntR ligand-binding domain-like"/>
    <property type="match status" value="1"/>
</dbReference>
<proteinExistence type="predicted"/>
<evidence type="ECO:0000313" key="5">
    <source>
        <dbReference type="EMBL" id="SIO11522.1"/>
    </source>
</evidence>
<feature type="domain" description="HTH gntR-type" evidence="4">
    <location>
        <begin position="30"/>
        <end position="97"/>
    </location>
</feature>
<dbReference type="GO" id="GO:0003700">
    <property type="term" value="F:DNA-binding transcription factor activity"/>
    <property type="evidence" value="ECO:0007669"/>
    <property type="project" value="InterPro"/>
</dbReference>
<dbReference type="SMART" id="SM00895">
    <property type="entry name" value="FCD"/>
    <property type="match status" value="1"/>
</dbReference>